<feature type="region of interest" description="Disordered" evidence="1">
    <location>
        <begin position="1097"/>
        <end position="1116"/>
    </location>
</feature>
<keyword evidence="2" id="KW-0472">Membrane</keyword>
<accession>A0A5J4VCB3</accession>
<feature type="region of interest" description="Disordered" evidence="1">
    <location>
        <begin position="306"/>
        <end position="335"/>
    </location>
</feature>
<feature type="compositionally biased region" description="Basic and acidic residues" evidence="1">
    <location>
        <begin position="100"/>
        <end position="112"/>
    </location>
</feature>
<evidence type="ECO:0000313" key="4">
    <source>
        <dbReference type="Proteomes" id="UP000324800"/>
    </source>
</evidence>
<reference evidence="3 4" key="1">
    <citation type="submission" date="2019-03" db="EMBL/GenBank/DDBJ databases">
        <title>Single cell metagenomics reveals metabolic interactions within the superorganism composed of flagellate Streblomastix strix and complex community of Bacteroidetes bacteria on its surface.</title>
        <authorList>
            <person name="Treitli S.C."/>
            <person name="Kolisko M."/>
            <person name="Husnik F."/>
            <person name="Keeling P."/>
            <person name="Hampl V."/>
        </authorList>
    </citation>
    <scope>NUCLEOTIDE SEQUENCE [LARGE SCALE GENOMIC DNA]</scope>
    <source>
        <strain evidence="3">ST1C</strain>
    </source>
</reference>
<feature type="transmembrane region" description="Helical" evidence="2">
    <location>
        <begin position="390"/>
        <end position="407"/>
    </location>
</feature>
<name>A0A5J4VCB3_9EUKA</name>
<feature type="transmembrane region" description="Helical" evidence="2">
    <location>
        <begin position="1121"/>
        <end position="1148"/>
    </location>
</feature>
<evidence type="ECO:0000256" key="1">
    <source>
        <dbReference type="SAM" id="MobiDB-lite"/>
    </source>
</evidence>
<keyword evidence="2" id="KW-1133">Transmembrane helix</keyword>
<feature type="non-terminal residue" evidence="3">
    <location>
        <position position="1"/>
    </location>
</feature>
<evidence type="ECO:0000256" key="2">
    <source>
        <dbReference type="SAM" id="Phobius"/>
    </source>
</evidence>
<protein>
    <submittedName>
        <fullName evidence="3">Uncharacterized protein</fullName>
    </submittedName>
</protein>
<feature type="compositionally biased region" description="Polar residues" evidence="1">
    <location>
        <begin position="310"/>
        <end position="319"/>
    </location>
</feature>
<gene>
    <name evidence="3" type="ORF">EZS28_024268</name>
</gene>
<feature type="region of interest" description="Disordered" evidence="1">
    <location>
        <begin position="979"/>
        <end position="998"/>
    </location>
</feature>
<feature type="compositionally biased region" description="Basic and acidic residues" evidence="1">
    <location>
        <begin position="47"/>
        <end position="72"/>
    </location>
</feature>
<comment type="caution">
    <text evidence="3">The sequence shown here is derived from an EMBL/GenBank/DDBJ whole genome shotgun (WGS) entry which is preliminary data.</text>
</comment>
<keyword evidence="2" id="KW-0812">Transmembrane</keyword>
<feature type="compositionally biased region" description="Acidic residues" evidence="1">
    <location>
        <begin position="1097"/>
        <end position="1110"/>
    </location>
</feature>
<feature type="compositionally biased region" description="Acidic residues" evidence="1">
    <location>
        <begin position="113"/>
        <end position="134"/>
    </location>
</feature>
<feature type="region of interest" description="Disordered" evidence="1">
    <location>
        <begin position="44"/>
        <end position="146"/>
    </location>
</feature>
<organism evidence="3 4">
    <name type="scientific">Streblomastix strix</name>
    <dbReference type="NCBI Taxonomy" id="222440"/>
    <lineage>
        <taxon>Eukaryota</taxon>
        <taxon>Metamonada</taxon>
        <taxon>Preaxostyla</taxon>
        <taxon>Oxymonadida</taxon>
        <taxon>Streblomastigidae</taxon>
        <taxon>Streblomastix</taxon>
    </lineage>
</organism>
<dbReference type="InterPro" id="IPR011050">
    <property type="entry name" value="Pectin_lyase_fold/virulence"/>
</dbReference>
<proteinExistence type="predicted"/>
<evidence type="ECO:0000313" key="3">
    <source>
        <dbReference type="EMBL" id="KAA6380206.1"/>
    </source>
</evidence>
<dbReference type="AlphaFoldDB" id="A0A5J4VCB3"/>
<feature type="compositionally biased region" description="Acidic residues" evidence="1">
    <location>
        <begin position="322"/>
        <end position="335"/>
    </location>
</feature>
<sequence>NNEKKQINKKTPIQSGISLGDIYEEIGNICGRYDFVRNYLISAKGSKKVEDEQKEGKEDELKKKQEDEKKTMEQIQRQIMIEQRESGLFGETSYAVPKRIQNDQDKQKKDEDKEANEDEDIDIQQDDSIEEDENENKNQEDRSPWQQNNLSSQILRNQNLSVVGRFVSDGQYVLHIVTLIQIGEEVEGKNKQDLNKQNPVFALVRKCKNQVQDEKKSKQRFVICQDCITNGVSGRNHEQWHKVILCDGIPEKQITVEQLSQKQCAFSNGRTLCFLRKTDNTSDELIQFSLNEQVEDEQSLIKQWKKNKSNENVQQQGVLQDSQDDDETGSDSEDDVFNVKKKHDIDLKEIESSINNNSNQSFCQTCQFILHSFNRISSIKQNQKKNRNNNQFILLVLIIFCLSYNFFDVSGDQYYVGLGGDDSKSCSLNDHCLTLDASTLRGTVDSSTDYKVYVMNYTTISSIFTISTTLKSPRTFTNNPQNSTTQSEIEIKSGGQFSITGNTQFDHINFTMQDGKTNINGGVINALLSGASRTLEIINCKFIGCKASENGGAIYLNISNSAQSVLRNLSFNECQSNYGGAVFITIASGGKLTISGQCSFTECKALSSAGNGAGGGIYALVNSENSQLIFEDSITFERCCARSGGGMSMIIYNVGQLTITGSCLFKDCNSTDLREGGGLQILSSGSGSKINITGQLEFKNCFAKNWGGGLNVDINSNANIEINNATFTNCSCEQSGGGLLANIQSGGQLILDKSCEFYQCESHMNGGGIYIWMNFALCSFIIKNAYFHDCKSLNSLNITLNYSQSGFGGGIFLSGYGEYDPTSKLIDLHGMQIYNNTADKFGQSLFVVMAQVVELCQYGILGEYVKGNYSDTYSDENQLYGISLNSNEFYSGTYEENEPYIKPLILWWLFGILKSASVTVNVSNPNGKLMFDIEGSRMVPGYLNVKIFELRDKTQEEIDQKQKEINYKQNKNKIKLLKRTQSQSPISPKHKNNNQQQISISSNPKIKQKLLLDQANEIIYPPEDGSSISISIEGKIDEDQIATFGIEDGSQLNYTYKVYGVLISNDRNIFTGKDGKTLEEDENAAVQLDVIFKDYEKEQDDDQEEESQDEHDEKEGKGFPIGAIIGIAVGGLAIVAMIVVIIIVAVFISKKNKANKPASSYGPDMRARNLPMEIQYPQNSHALDAMNKAMEDNKW</sequence>
<dbReference type="SUPFAM" id="SSF51126">
    <property type="entry name" value="Pectin lyase-like"/>
    <property type="match status" value="2"/>
</dbReference>
<dbReference type="EMBL" id="SNRW01008045">
    <property type="protein sequence ID" value="KAA6380206.1"/>
    <property type="molecule type" value="Genomic_DNA"/>
</dbReference>
<dbReference type="Proteomes" id="UP000324800">
    <property type="component" value="Unassembled WGS sequence"/>
</dbReference>